<organism evidence="5 7">
    <name type="scientific">Burkholderia latens</name>
    <dbReference type="NCBI Taxonomy" id="488446"/>
    <lineage>
        <taxon>Bacteria</taxon>
        <taxon>Pseudomonadati</taxon>
        <taxon>Pseudomonadota</taxon>
        <taxon>Betaproteobacteria</taxon>
        <taxon>Burkholderiales</taxon>
        <taxon>Burkholderiaceae</taxon>
        <taxon>Burkholderia</taxon>
        <taxon>Burkholderia cepacia complex</taxon>
    </lineage>
</organism>
<proteinExistence type="predicted"/>
<reference evidence="6 8" key="2">
    <citation type="submission" date="2019-09" db="EMBL/GenBank/DDBJ databases">
        <authorList>
            <person name="Depoorter E."/>
        </authorList>
    </citation>
    <scope>NUCLEOTIDE SEQUENCE [LARGE SCALE GENOMIC DNA]</scope>
    <source>
        <strain evidence="6">LMG 24064</strain>
    </source>
</reference>
<accession>A0A6H9SXW0</accession>
<dbReference type="Pfam" id="PF08545">
    <property type="entry name" value="ACP_syn_III"/>
    <property type="match status" value="1"/>
</dbReference>
<dbReference type="RefSeq" id="WP_151062312.1">
    <property type="nucleotide sequence ID" value="NZ_CABVPL010000003.1"/>
</dbReference>
<keyword evidence="7" id="KW-1185">Reference proteome</keyword>
<dbReference type="CDD" id="cd00830">
    <property type="entry name" value="KAS_III"/>
    <property type="match status" value="1"/>
</dbReference>
<feature type="domain" description="Beta-ketoacyl-[acyl-carrier-protein] synthase III C-terminal" evidence="3">
    <location>
        <begin position="226"/>
        <end position="315"/>
    </location>
</feature>
<dbReference type="GO" id="GO:0006633">
    <property type="term" value="P:fatty acid biosynthetic process"/>
    <property type="evidence" value="ECO:0007669"/>
    <property type="project" value="InterPro"/>
</dbReference>
<evidence type="ECO:0000256" key="1">
    <source>
        <dbReference type="ARBA" id="ARBA00022679"/>
    </source>
</evidence>
<evidence type="ECO:0000256" key="2">
    <source>
        <dbReference type="ARBA" id="ARBA00023315"/>
    </source>
</evidence>
<dbReference type="Proteomes" id="UP000430232">
    <property type="component" value="Unassembled WGS sequence"/>
</dbReference>
<name>A0A6H9SXW0_9BURK</name>
<evidence type="ECO:0000313" key="7">
    <source>
        <dbReference type="Proteomes" id="UP000430232"/>
    </source>
</evidence>
<gene>
    <name evidence="6" type="ORF">BLA24064_00657</name>
    <name evidence="5" type="ORF">F7R21_00200</name>
</gene>
<dbReference type="GO" id="GO:0044550">
    <property type="term" value="P:secondary metabolite biosynthetic process"/>
    <property type="evidence" value="ECO:0007669"/>
    <property type="project" value="TreeGrafter"/>
</dbReference>
<evidence type="ECO:0000259" key="3">
    <source>
        <dbReference type="Pfam" id="PF08541"/>
    </source>
</evidence>
<protein>
    <submittedName>
        <fullName evidence="6">3-oxoacyl-ACP synthase</fullName>
    </submittedName>
    <submittedName>
        <fullName evidence="5">Beta-ketoacyl-ACP synthase 3</fullName>
        <ecNumber evidence="5">2.3.1.180</ecNumber>
    </submittedName>
</protein>
<dbReference type="OrthoDB" id="9815506at2"/>
<dbReference type="GO" id="GO:0033818">
    <property type="term" value="F:beta-ketoacyl-acyl-carrier-protein synthase III activity"/>
    <property type="evidence" value="ECO:0007669"/>
    <property type="project" value="UniProtKB-EC"/>
</dbReference>
<evidence type="ECO:0000313" key="6">
    <source>
        <dbReference type="EMBL" id="VWB17611.1"/>
    </source>
</evidence>
<dbReference type="EC" id="2.3.1.180" evidence="5"/>
<dbReference type="NCBIfam" id="NF006829">
    <property type="entry name" value="PRK09352.1"/>
    <property type="match status" value="1"/>
</dbReference>
<dbReference type="Pfam" id="PF08541">
    <property type="entry name" value="ACP_syn_III_C"/>
    <property type="match status" value="1"/>
</dbReference>
<keyword evidence="1 5" id="KW-0808">Transferase</keyword>
<sequence length="316" mass="33246">MNGTQREVRIAGIGIALPERVVTNEELAITAGVNPSWATEKLGISGRRICGPSEHTSDLAATSARNAIDDSGLSDDDIDLVIVATATPDRRAPSTACLTLNKLGIDGVPAFDLSAVCSGFLFAMVTASQFVKSGMYENVLVIGADTFSKVTDWTRRDCVYFGDGSGAVVVQATWDSGAKFDALMSTGVEGVENFTIPTGQGYFEMAGGPVFESASTMVPKLIGSLLERSGLCPDDVDSVIPHQPSVHLLRRIAELSGLDFGKFHLSMDRLANTAGATIPIALWEARQAGRLKVGDLILFASAGAGMTAGAALMRWS</sequence>
<dbReference type="EMBL" id="VZOJ01000001">
    <property type="protein sequence ID" value="KAB0644783.1"/>
    <property type="molecule type" value="Genomic_DNA"/>
</dbReference>
<evidence type="ECO:0000313" key="5">
    <source>
        <dbReference type="EMBL" id="KAB0644783.1"/>
    </source>
</evidence>
<dbReference type="Gene3D" id="3.40.47.10">
    <property type="match status" value="1"/>
</dbReference>
<dbReference type="Proteomes" id="UP000494222">
    <property type="component" value="Unassembled WGS sequence"/>
</dbReference>
<dbReference type="GeneID" id="99787931"/>
<reference evidence="5 7" key="1">
    <citation type="submission" date="2019-09" db="EMBL/GenBank/DDBJ databases">
        <title>Draft genome sequences of 48 bacterial type strains from the CCUG.</title>
        <authorList>
            <person name="Tunovic T."/>
            <person name="Pineiro-Iglesias B."/>
            <person name="Unosson C."/>
            <person name="Inganas E."/>
            <person name="Ohlen M."/>
            <person name="Cardew S."/>
            <person name="Jensie-Markopoulos S."/>
            <person name="Salva-Serra F."/>
            <person name="Jaen-Luchoro D."/>
            <person name="Karlsson R."/>
            <person name="Svensson-Stadler L."/>
            <person name="Chun J."/>
            <person name="Moore E."/>
        </authorList>
    </citation>
    <scope>NUCLEOTIDE SEQUENCE [LARGE SCALE GENOMIC DNA]</scope>
    <source>
        <strain evidence="5 7">CCUG 54555</strain>
    </source>
</reference>
<dbReference type="AlphaFoldDB" id="A0A6H9SXW0"/>
<dbReference type="EMBL" id="CABVPL010000003">
    <property type="protein sequence ID" value="VWB17611.1"/>
    <property type="molecule type" value="Genomic_DNA"/>
</dbReference>
<keyword evidence="2 5" id="KW-0012">Acyltransferase</keyword>
<evidence type="ECO:0000313" key="8">
    <source>
        <dbReference type="Proteomes" id="UP000494222"/>
    </source>
</evidence>
<dbReference type="PANTHER" id="PTHR34069">
    <property type="entry name" value="3-OXOACYL-[ACYL-CARRIER-PROTEIN] SYNTHASE 3"/>
    <property type="match status" value="1"/>
</dbReference>
<dbReference type="GO" id="GO:0004315">
    <property type="term" value="F:3-oxoacyl-[acyl-carrier-protein] synthase activity"/>
    <property type="evidence" value="ECO:0007669"/>
    <property type="project" value="InterPro"/>
</dbReference>
<evidence type="ECO:0000259" key="4">
    <source>
        <dbReference type="Pfam" id="PF08545"/>
    </source>
</evidence>
<dbReference type="InterPro" id="IPR013747">
    <property type="entry name" value="ACP_syn_III_C"/>
</dbReference>
<dbReference type="InterPro" id="IPR016039">
    <property type="entry name" value="Thiolase-like"/>
</dbReference>
<dbReference type="SUPFAM" id="SSF53901">
    <property type="entry name" value="Thiolase-like"/>
    <property type="match status" value="1"/>
</dbReference>
<dbReference type="PANTHER" id="PTHR34069:SF2">
    <property type="entry name" value="BETA-KETOACYL-[ACYL-CARRIER-PROTEIN] SYNTHASE III"/>
    <property type="match status" value="1"/>
</dbReference>
<dbReference type="InterPro" id="IPR013751">
    <property type="entry name" value="ACP_syn_III_N"/>
</dbReference>
<feature type="domain" description="Beta-ketoacyl-[acyl-carrier-protein] synthase III N-terminal" evidence="4">
    <location>
        <begin position="111"/>
        <end position="179"/>
    </location>
</feature>